<protein>
    <submittedName>
        <fullName evidence="5">Uncharacterized protein</fullName>
    </submittedName>
</protein>
<gene>
    <name evidence="5" type="ORF">QBZ16_004571</name>
</gene>
<reference evidence="5" key="1">
    <citation type="submission" date="2021-01" db="EMBL/GenBank/DDBJ databases">
        <authorList>
            <person name="Eckstrom K.M.E."/>
        </authorList>
    </citation>
    <scope>NUCLEOTIDE SEQUENCE</scope>
    <source>
        <strain evidence="5">UVCC 0001</strain>
    </source>
</reference>
<dbReference type="InterPro" id="IPR038514">
    <property type="entry name" value="AAR2_C_sf"/>
</dbReference>
<feature type="compositionally biased region" description="Basic and acidic residues" evidence="2">
    <location>
        <begin position="371"/>
        <end position="380"/>
    </location>
</feature>
<evidence type="ECO:0000259" key="4">
    <source>
        <dbReference type="Pfam" id="PF20981"/>
    </source>
</evidence>
<feature type="compositionally biased region" description="Polar residues" evidence="2">
    <location>
        <begin position="355"/>
        <end position="366"/>
    </location>
</feature>
<dbReference type="Pfam" id="PF20981">
    <property type="entry name" value="AAR2_1st"/>
    <property type="match status" value="1"/>
</dbReference>
<dbReference type="Gene3D" id="3.40.30.10">
    <property type="entry name" value="Glutaredoxin"/>
    <property type="match status" value="1"/>
</dbReference>
<comment type="similarity">
    <text evidence="1">Belongs to the AAR2 family.</text>
</comment>
<dbReference type="InterPro" id="IPR033648">
    <property type="entry name" value="AAR2_C"/>
</dbReference>
<dbReference type="Proteomes" id="UP001255856">
    <property type="component" value="Unassembled WGS sequence"/>
</dbReference>
<dbReference type="SUPFAM" id="SSF52833">
    <property type="entry name" value="Thioredoxin-like"/>
    <property type="match status" value="1"/>
</dbReference>
<feature type="domain" description="AAR2 N-terminal" evidence="4">
    <location>
        <begin position="3"/>
        <end position="81"/>
    </location>
</feature>
<dbReference type="PANTHER" id="PTHR12689:SF4">
    <property type="entry name" value="PROTEIN AAR2 HOMOLOG"/>
    <property type="match status" value="1"/>
</dbReference>
<feature type="region of interest" description="Disordered" evidence="2">
    <location>
        <begin position="344"/>
        <end position="432"/>
    </location>
</feature>
<dbReference type="PANTHER" id="PTHR12689">
    <property type="entry name" value="A1 CISTRON SPLICING FACTOR AAR2-RELATED"/>
    <property type="match status" value="1"/>
</dbReference>
<dbReference type="CDD" id="cd13778">
    <property type="entry name" value="Aar2_C"/>
    <property type="match status" value="1"/>
</dbReference>
<organism evidence="5 6">
    <name type="scientific">Prototheca wickerhamii</name>
    <dbReference type="NCBI Taxonomy" id="3111"/>
    <lineage>
        <taxon>Eukaryota</taxon>
        <taxon>Viridiplantae</taxon>
        <taxon>Chlorophyta</taxon>
        <taxon>core chlorophytes</taxon>
        <taxon>Trebouxiophyceae</taxon>
        <taxon>Chlorellales</taxon>
        <taxon>Chlorellaceae</taxon>
        <taxon>Prototheca</taxon>
    </lineage>
</organism>
<evidence type="ECO:0000256" key="1">
    <source>
        <dbReference type="ARBA" id="ARBA00006281"/>
    </source>
</evidence>
<dbReference type="Gene3D" id="1.25.40.550">
    <property type="entry name" value="Aar2, C-terminal domain-like"/>
    <property type="match status" value="1"/>
</dbReference>
<dbReference type="InterPro" id="IPR036249">
    <property type="entry name" value="Thioredoxin-like_sf"/>
</dbReference>
<dbReference type="CDD" id="cd02989">
    <property type="entry name" value="Phd_like_TxnDC9"/>
    <property type="match status" value="1"/>
</dbReference>
<dbReference type="InterPro" id="IPR007946">
    <property type="entry name" value="AAR2"/>
</dbReference>
<comment type="caution">
    <text evidence="5">The sequence shown here is derived from an EMBL/GenBank/DDBJ whole genome shotgun (WGS) entry which is preliminary data.</text>
</comment>
<feature type="region of interest" description="Disordered" evidence="2">
    <location>
        <begin position="613"/>
        <end position="632"/>
    </location>
</feature>
<dbReference type="EMBL" id="JASFZW010000006">
    <property type="protein sequence ID" value="KAK2077725.1"/>
    <property type="molecule type" value="Genomic_DNA"/>
</dbReference>
<dbReference type="Gene3D" id="2.60.34.20">
    <property type="match status" value="1"/>
</dbReference>
<proteinExistence type="inferred from homology"/>
<accession>A0AAD9IIF0</accession>
<keyword evidence="6" id="KW-1185">Reference proteome</keyword>
<dbReference type="AlphaFoldDB" id="A0AAD9IIF0"/>
<sequence length="632" mass="68946">MGPVTCFFTTLAAGQVVVHQWNAAGEFLTEILDEDQLLQYAQAVANFELDKFLAPYDLASYGRWRALASHVSPAVVARLRPVGGNICSVVEASKRAGSRPTPAERALEAQLAAGRGATGAAVSGSTAAETAPHAGRCFYTPVERLAKRPQADAAKRTAANMDRSEELVTIIDKHCGGDTEQLLGELQFAFLAFLLGQSLTGLLQWRALLTLLFRCVAAPLQAKWQPLYGKALEVLTAQLQPPPPNESQQVGRDLAEGSFPDELLQESFIRHLVPQWIEHVREENGGQVPKALEEPLHNLSQALERLLGWDPAARFQELRSAGDLEGSDEDGPPGTHIDEIKEAARKTGDAAKEWTSGTTTPASQEVSPALREVKSARETLETSVSALKETETPVKQRGNGLTGKSGPAPLHHHQHQRQNAKSAAPVADSTRESLGKEINNASQDMLDDPELERLHAERLAELRAEAERRAAEPAQPLYGSLVEIGEGEFLGSVMKADYAVCHFFHPSFSRCATMDRHLGELAGRYTLTSFLRISAPDAPFFTEKLKVRVLPCVIAFKSGIAVDRITGFEGIPGAGNDFKTEALEDRLALADVLHRPQARLDWEKVERHSTGAVRRGIHSRRTESDEDSDFSD</sequence>
<evidence type="ECO:0000256" key="2">
    <source>
        <dbReference type="SAM" id="MobiDB-lite"/>
    </source>
</evidence>
<dbReference type="InterPro" id="IPR033647">
    <property type="entry name" value="Aar2_N"/>
</dbReference>
<evidence type="ECO:0000313" key="6">
    <source>
        <dbReference type="Proteomes" id="UP001255856"/>
    </source>
</evidence>
<feature type="domain" description="AAR2 C-terminal" evidence="3">
    <location>
        <begin position="139"/>
        <end position="310"/>
    </location>
</feature>
<evidence type="ECO:0000259" key="3">
    <source>
        <dbReference type="Pfam" id="PF05282"/>
    </source>
</evidence>
<evidence type="ECO:0000313" key="5">
    <source>
        <dbReference type="EMBL" id="KAK2077725.1"/>
    </source>
</evidence>
<name>A0AAD9IIF0_PROWI</name>
<dbReference type="Pfam" id="PF05282">
    <property type="entry name" value="AAR2"/>
    <property type="match status" value="1"/>
</dbReference>
<dbReference type="GO" id="GO:0000244">
    <property type="term" value="P:spliceosomal tri-snRNP complex assembly"/>
    <property type="evidence" value="ECO:0007669"/>
    <property type="project" value="TreeGrafter"/>
</dbReference>
<dbReference type="InterPro" id="IPR038516">
    <property type="entry name" value="AAR2_N_sf"/>
</dbReference>